<evidence type="ECO:0000259" key="3">
    <source>
        <dbReference type="Pfam" id="PF12690"/>
    </source>
</evidence>
<dbReference type="OrthoDB" id="9769314at2"/>
<dbReference type="SUPFAM" id="SSF55383">
    <property type="entry name" value="Copper amine oxidase, domain N"/>
    <property type="match status" value="1"/>
</dbReference>
<keyword evidence="1" id="KW-0732">Signal</keyword>
<dbReference type="InterPro" id="IPR020481">
    <property type="entry name" value="Intracell_prot_inh_BsuPI"/>
</dbReference>
<gene>
    <name evidence="4" type="ordered locus">Hore_05180</name>
</gene>
<name>B8D249_HALOH</name>
<dbReference type="Pfam" id="PF07833">
    <property type="entry name" value="Cu_amine_oxidN1"/>
    <property type="match status" value="1"/>
</dbReference>
<dbReference type="AlphaFoldDB" id="B8D249"/>
<dbReference type="RefSeq" id="WP_012635464.1">
    <property type="nucleotide sequence ID" value="NC_011899.1"/>
</dbReference>
<dbReference type="Pfam" id="PF12690">
    <property type="entry name" value="BsuPI"/>
    <property type="match status" value="1"/>
</dbReference>
<evidence type="ECO:0000259" key="2">
    <source>
        <dbReference type="Pfam" id="PF07833"/>
    </source>
</evidence>
<feature type="domain" description="Copper amine oxidase-like N-terminal" evidence="2">
    <location>
        <begin position="29"/>
        <end position="124"/>
    </location>
</feature>
<dbReference type="KEGG" id="hor:Hore_05180"/>
<accession>B8D249</accession>
<evidence type="ECO:0000313" key="5">
    <source>
        <dbReference type="Proteomes" id="UP000000719"/>
    </source>
</evidence>
<feature type="signal peptide" evidence="1">
    <location>
        <begin position="1"/>
        <end position="25"/>
    </location>
</feature>
<dbReference type="InterPro" id="IPR036582">
    <property type="entry name" value="Mao_N_sf"/>
</dbReference>
<dbReference type="InterPro" id="IPR038144">
    <property type="entry name" value="IPI"/>
</dbReference>
<reference evidence="4 5" key="1">
    <citation type="journal article" date="2009" name="PLoS ONE">
        <title>Genome analysis of the anaerobic thermohalophilic bacterium Halothermothrix orenii.</title>
        <authorList>
            <person name="Mavromatis K."/>
            <person name="Ivanova N."/>
            <person name="Anderson I."/>
            <person name="Lykidis A."/>
            <person name="Hooper S.D."/>
            <person name="Sun H."/>
            <person name="Kunin V."/>
            <person name="Lapidus A."/>
            <person name="Hugenholtz P."/>
            <person name="Patel B."/>
            <person name="Kyrpides N.C."/>
        </authorList>
    </citation>
    <scope>NUCLEOTIDE SEQUENCE [LARGE SCALE GENOMIC DNA]</scope>
    <source>
        <strain evidence="5">H 168 / OCM 544 / DSM 9562</strain>
    </source>
</reference>
<dbReference type="Proteomes" id="UP000000719">
    <property type="component" value="Chromosome"/>
</dbReference>
<feature type="domain" description="Intracellular proteinase inhibitor BsuPI" evidence="3">
    <location>
        <begin position="146"/>
        <end position="243"/>
    </location>
</feature>
<dbReference type="Gene3D" id="2.60.40.2360">
    <property type="entry name" value="Intracellular proteinase inhibitor BsuPI"/>
    <property type="match status" value="1"/>
</dbReference>
<dbReference type="Gene3D" id="3.30.457.10">
    <property type="entry name" value="Copper amine oxidase-like, N-terminal domain"/>
    <property type="match status" value="1"/>
</dbReference>
<evidence type="ECO:0000256" key="1">
    <source>
        <dbReference type="SAM" id="SignalP"/>
    </source>
</evidence>
<keyword evidence="5" id="KW-1185">Reference proteome</keyword>
<sequence>MKKRFINILVLSLVLVVLAGGTALADINIDGDNVEFDISPDRLTEDSLVPLDQFKDMVPMEIVEMDNGDRLIYFEGDYFIIEIGKVEVETNRGVRYLDTEPIYINGHTLVPVEFITDFLGIDIEDFGDLQPLPPVKIGNSLKARLIVGKQVYSRNQSIRVYILLENEGKHREVLQFTSGKKYDVYVKDKFDRIVQKWSDNKMFAQIMQELVLEPEESVLYELKLKFRGLSEGTYYLQGVIESKDNKVYTDETRIILK</sequence>
<protein>
    <recommendedName>
        <fullName evidence="6">Copper amine oxidase domain protein</fullName>
    </recommendedName>
</protein>
<evidence type="ECO:0008006" key="6">
    <source>
        <dbReference type="Google" id="ProtNLM"/>
    </source>
</evidence>
<feature type="chain" id="PRO_5002867265" description="Copper amine oxidase domain protein" evidence="1">
    <location>
        <begin position="26"/>
        <end position="257"/>
    </location>
</feature>
<dbReference type="EMBL" id="CP001098">
    <property type="protein sequence ID" value="ACL69276.1"/>
    <property type="molecule type" value="Genomic_DNA"/>
</dbReference>
<proteinExistence type="predicted"/>
<evidence type="ECO:0000313" key="4">
    <source>
        <dbReference type="EMBL" id="ACL69276.1"/>
    </source>
</evidence>
<dbReference type="InterPro" id="IPR012854">
    <property type="entry name" value="Cu_amine_oxidase-like_N"/>
</dbReference>
<dbReference type="HOGENOM" id="CLU_1080816_0_0_9"/>
<organism evidence="4 5">
    <name type="scientific">Halothermothrix orenii (strain H 168 / OCM 544 / DSM 9562)</name>
    <dbReference type="NCBI Taxonomy" id="373903"/>
    <lineage>
        <taxon>Bacteria</taxon>
        <taxon>Bacillati</taxon>
        <taxon>Bacillota</taxon>
        <taxon>Clostridia</taxon>
        <taxon>Halanaerobiales</taxon>
        <taxon>Halothermotrichaceae</taxon>
        <taxon>Halothermothrix</taxon>
    </lineage>
</organism>